<evidence type="ECO:0000313" key="2">
    <source>
        <dbReference type="Proteomes" id="UP000821865"/>
    </source>
</evidence>
<comment type="caution">
    <text evidence="1">The sequence shown here is derived from an EMBL/GenBank/DDBJ whole genome shotgun (WGS) entry which is preliminary data.</text>
</comment>
<name>A0ACB8CKJ4_DERSI</name>
<reference evidence="1" key="1">
    <citation type="submission" date="2020-05" db="EMBL/GenBank/DDBJ databases">
        <title>Large-scale comparative analyses of tick genomes elucidate their genetic diversity and vector capacities.</title>
        <authorList>
            <person name="Jia N."/>
            <person name="Wang J."/>
            <person name="Shi W."/>
            <person name="Du L."/>
            <person name="Sun Y."/>
            <person name="Zhan W."/>
            <person name="Jiang J."/>
            <person name="Wang Q."/>
            <person name="Zhang B."/>
            <person name="Ji P."/>
            <person name="Sakyi L.B."/>
            <person name="Cui X."/>
            <person name="Yuan T."/>
            <person name="Jiang B."/>
            <person name="Yang W."/>
            <person name="Lam T.T.-Y."/>
            <person name="Chang Q."/>
            <person name="Ding S."/>
            <person name="Wang X."/>
            <person name="Zhu J."/>
            <person name="Ruan X."/>
            <person name="Zhao L."/>
            <person name="Wei J."/>
            <person name="Que T."/>
            <person name="Du C."/>
            <person name="Cheng J."/>
            <person name="Dai P."/>
            <person name="Han X."/>
            <person name="Huang E."/>
            <person name="Gao Y."/>
            <person name="Liu J."/>
            <person name="Shao H."/>
            <person name="Ye R."/>
            <person name="Li L."/>
            <person name="Wei W."/>
            <person name="Wang X."/>
            <person name="Wang C."/>
            <person name="Yang T."/>
            <person name="Huo Q."/>
            <person name="Li W."/>
            <person name="Guo W."/>
            <person name="Chen H."/>
            <person name="Zhou L."/>
            <person name="Ni X."/>
            <person name="Tian J."/>
            <person name="Zhou Y."/>
            <person name="Sheng Y."/>
            <person name="Liu T."/>
            <person name="Pan Y."/>
            <person name="Xia L."/>
            <person name="Li J."/>
            <person name="Zhao F."/>
            <person name="Cao W."/>
        </authorList>
    </citation>
    <scope>NUCLEOTIDE SEQUENCE</scope>
    <source>
        <strain evidence="1">Dsil-2018</strain>
    </source>
</reference>
<proteinExistence type="predicted"/>
<dbReference type="EMBL" id="CM023475">
    <property type="protein sequence ID" value="KAH7945359.1"/>
    <property type="molecule type" value="Genomic_DNA"/>
</dbReference>
<gene>
    <name evidence="1" type="ORF">HPB49_010017</name>
</gene>
<sequence length="558" mass="62517">MGPKEDVRFPVGARVSEPTPVQATTVSFETVCKKVVEGTEIGIPNSAVIMALRKLLTSPQQDPRVMECFAHSILWRSRRMDLANLCMVLGLHAKHQTQKGSELEQRLVDQLRTVIRERLSEAKSMRDIVWLLEIVEHMGAADHKRRFVLEVQDRALQLVGSLPHSDVRLLVRTLARLKLRPTPLLQAAAFYLSKGPKDASAKEIVSLFHALHSLSFPEPSVLQQLSGAFVEQLADDTKVSLVAACFTGVGQLSWRHAELLESCSSWMVTHRASCRPADFTACLLTLARLQYMPECSDQLFPVLLEELSEGHFTTMPAVWLDIVWSLASLGKAQQTHLDSVLQRHFYTPLLEDSSLAVPSRQKLLNIIAVNDLEFADGPSFPKEMVESIVEQNHKVPEAGALQRSVREALTQFAPLGRYLSQSPSLPYGLTADGELIVDKNAQPVLLDSKPQPDHHRIALVVLDFKDLTLHSQVPTGINALRMRLLKHLGYKVLQVPYTEYDEKKPVLQRVRYLHEKLLHFLRLFLCPDSDLVGSVGGVRSRPPQGHTMEARTAETTNR</sequence>
<organism evidence="1 2">
    <name type="scientific">Dermacentor silvarum</name>
    <name type="common">Tick</name>
    <dbReference type="NCBI Taxonomy" id="543639"/>
    <lineage>
        <taxon>Eukaryota</taxon>
        <taxon>Metazoa</taxon>
        <taxon>Ecdysozoa</taxon>
        <taxon>Arthropoda</taxon>
        <taxon>Chelicerata</taxon>
        <taxon>Arachnida</taxon>
        <taxon>Acari</taxon>
        <taxon>Parasitiformes</taxon>
        <taxon>Ixodida</taxon>
        <taxon>Ixodoidea</taxon>
        <taxon>Ixodidae</taxon>
        <taxon>Rhipicephalinae</taxon>
        <taxon>Dermacentor</taxon>
    </lineage>
</organism>
<keyword evidence="2" id="KW-1185">Reference proteome</keyword>
<evidence type="ECO:0000313" key="1">
    <source>
        <dbReference type="EMBL" id="KAH7945359.1"/>
    </source>
</evidence>
<protein>
    <submittedName>
        <fullName evidence="1">Uncharacterized protein</fullName>
    </submittedName>
</protein>
<dbReference type="Proteomes" id="UP000821865">
    <property type="component" value="Chromosome 6"/>
</dbReference>
<accession>A0ACB8CKJ4</accession>